<protein>
    <recommendedName>
        <fullName evidence="10">Porin</fullName>
    </recommendedName>
</protein>
<dbReference type="GO" id="GO:0006811">
    <property type="term" value="P:monoatomic ion transport"/>
    <property type="evidence" value="ECO:0007669"/>
    <property type="project" value="UniProtKB-KW"/>
</dbReference>
<accession>A0A1I4HW33</accession>
<dbReference type="GO" id="GO:0046930">
    <property type="term" value="C:pore complex"/>
    <property type="evidence" value="ECO:0007669"/>
    <property type="project" value="UniProtKB-KW"/>
</dbReference>
<evidence type="ECO:0000256" key="2">
    <source>
        <dbReference type="ARBA" id="ARBA00022448"/>
    </source>
</evidence>
<keyword evidence="12" id="KW-1185">Reference proteome</keyword>
<dbReference type="OrthoDB" id="7801681at2"/>
<dbReference type="AlphaFoldDB" id="A0A1I4HW33"/>
<dbReference type="GO" id="GO:0009279">
    <property type="term" value="C:cell outer membrane"/>
    <property type="evidence" value="ECO:0007669"/>
    <property type="project" value="UniProtKB-SubCell"/>
</dbReference>
<dbReference type="EMBL" id="FOSV01000015">
    <property type="protein sequence ID" value="SFL45943.1"/>
    <property type="molecule type" value="Genomic_DNA"/>
</dbReference>
<evidence type="ECO:0000313" key="11">
    <source>
        <dbReference type="EMBL" id="SFL45943.1"/>
    </source>
</evidence>
<sequence length="551" mass="58084">MGHIAKKLLSGAALLVVVAPAARAADLPVRKAVPIEYVRVCSASGAGFFYIPGTDTCLRVSGRARFEAGTIPVQNRNNSSGDLSQYRGLMRMNFDARTQTGYGTLRAFLRVEAASRTGVFMTSGTQQRIANAFPAVGQDQLGRVQNFIIAEKAFVQFAGLTAGRASSFFDFYAHDYELIASTAGSDLASTNLLAYTHKFGEGWSATLSMEDPNFRKNPFYASSFGAPATGPGQSGVNNVFNTAPSPVILGTNADGTANTVVFLDTVQRSRMPDFVGSLRYDAPWGAMQLSAAVKDVNIGGFIANSAVSTLTPVPGAAAGPVTPGTAAALLAARGLGSGAQTEYGWAVQGGLKLNMPWIAPGDGLYLQGAYGEGALLYTGFSIFTGSYASQLGPVQGAPFVHALADAVVNPLTGRIALSQSFTATASYLHYWSPEWRSAFFGSYGEVSFPRGTRDAFSLVNGIVGASAPPPGAAFAVSPILRDNYQIIAGTSLIWSPVKDLDIGIEGTYIGTGPLSGRIADQTRPVTVGGLPAYTEKRYDTTQIRMRVQRDF</sequence>
<comment type="similarity">
    <text evidence="1 10">Belongs to the alphaproteobacteria porin family.</text>
</comment>
<evidence type="ECO:0000256" key="1">
    <source>
        <dbReference type="ARBA" id="ARBA00009521"/>
    </source>
</evidence>
<evidence type="ECO:0000256" key="5">
    <source>
        <dbReference type="ARBA" id="ARBA00022729"/>
    </source>
</evidence>
<feature type="chain" id="PRO_5011329407" description="Porin" evidence="10">
    <location>
        <begin position="25"/>
        <end position="551"/>
    </location>
</feature>
<dbReference type="Pfam" id="PF02530">
    <property type="entry name" value="Porin_2"/>
    <property type="match status" value="1"/>
</dbReference>
<evidence type="ECO:0000256" key="8">
    <source>
        <dbReference type="ARBA" id="ARBA00023136"/>
    </source>
</evidence>
<keyword evidence="2 10" id="KW-0813">Transport</keyword>
<keyword evidence="7 10" id="KW-0626">Porin</keyword>
<keyword evidence="9 10" id="KW-0998">Cell outer membrane</keyword>
<keyword evidence="8 10" id="KW-0472">Membrane</keyword>
<keyword evidence="3 10" id="KW-1134">Transmembrane beta strand</keyword>
<evidence type="ECO:0000313" key="12">
    <source>
        <dbReference type="Proteomes" id="UP000198804"/>
    </source>
</evidence>
<comment type="subcellular location">
    <subcellularLocation>
        <location evidence="10">Cell outer membrane</location>
        <topology evidence="10">Multi-pass membrane protein</topology>
    </subcellularLocation>
</comment>
<proteinExistence type="inferred from homology"/>
<evidence type="ECO:0000256" key="10">
    <source>
        <dbReference type="RuleBase" id="RU364005"/>
    </source>
</evidence>
<dbReference type="InterPro" id="IPR003684">
    <property type="entry name" value="Porin_alphabac"/>
</dbReference>
<dbReference type="GO" id="GO:0015288">
    <property type="term" value="F:porin activity"/>
    <property type="evidence" value="ECO:0007669"/>
    <property type="project" value="UniProtKB-KW"/>
</dbReference>
<evidence type="ECO:0000256" key="4">
    <source>
        <dbReference type="ARBA" id="ARBA00022692"/>
    </source>
</evidence>
<comment type="domain">
    <text evidence="10">Consists of 16-stranded beta-barrel sheets, with large surface-exposed loops, that form a transmembrane pore at the center of each barrel. The pore is partially ocluded by a peptide loop that folds into the pore lumen.</text>
</comment>
<keyword evidence="5 10" id="KW-0732">Signal</keyword>
<dbReference type="RefSeq" id="WP_091949093.1">
    <property type="nucleotide sequence ID" value="NZ_FOSV01000015.1"/>
</dbReference>
<name>A0A1I4HW33_9HYPH</name>
<gene>
    <name evidence="11" type="ORF">SAMN04488125_11592</name>
</gene>
<evidence type="ECO:0000256" key="9">
    <source>
        <dbReference type="ARBA" id="ARBA00023237"/>
    </source>
</evidence>
<keyword evidence="4 10" id="KW-0812">Transmembrane</keyword>
<dbReference type="STRING" id="414703.SAMN04488125_11592"/>
<evidence type="ECO:0000256" key="6">
    <source>
        <dbReference type="ARBA" id="ARBA00023065"/>
    </source>
</evidence>
<keyword evidence="6 10" id="KW-0406">Ion transport</keyword>
<evidence type="ECO:0000256" key="7">
    <source>
        <dbReference type="ARBA" id="ARBA00023114"/>
    </source>
</evidence>
<reference evidence="12" key="1">
    <citation type="submission" date="2016-10" db="EMBL/GenBank/DDBJ databases">
        <authorList>
            <person name="Varghese N."/>
            <person name="Submissions S."/>
        </authorList>
    </citation>
    <scope>NUCLEOTIDE SEQUENCE [LARGE SCALE GENOMIC DNA]</scope>
    <source>
        <strain evidence="12">CGMCC 1.6474</strain>
    </source>
</reference>
<dbReference type="Proteomes" id="UP000198804">
    <property type="component" value="Unassembled WGS sequence"/>
</dbReference>
<organism evidence="11 12">
    <name type="scientific">Methylorubrum salsuginis</name>
    <dbReference type="NCBI Taxonomy" id="414703"/>
    <lineage>
        <taxon>Bacteria</taxon>
        <taxon>Pseudomonadati</taxon>
        <taxon>Pseudomonadota</taxon>
        <taxon>Alphaproteobacteria</taxon>
        <taxon>Hyphomicrobiales</taxon>
        <taxon>Methylobacteriaceae</taxon>
        <taxon>Methylorubrum</taxon>
    </lineage>
</organism>
<feature type="signal peptide" evidence="10">
    <location>
        <begin position="1"/>
        <end position="24"/>
    </location>
</feature>
<comment type="function">
    <text evidence="10">Forms passive diffusion pores that allow small molecular weight hydrophilic materials across the outer membrane.</text>
</comment>
<evidence type="ECO:0000256" key="3">
    <source>
        <dbReference type="ARBA" id="ARBA00022452"/>
    </source>
</evidence>